<dbReference type="InterPro" id="IPR052190">
    <property type="entry name" value="Euk-Arch_PrmC-MTase"/>
</dbReference>
<dbReference type="GO" id="GO:0032259">
    <property type="term" value="P:methylation"/>
    <property type="evidence" value="ECO:0007669"/>
    <property type="project" value="UniProtKB-KW"/>
</dbReference>
<evidence type="ECO:0000256" key="2">
    <source>
        <dbReference type="ARBA" id="ARBA00022603"/>
    </source>
</evidence>
<comment type="similarity">
    <text evidence="1">Belongs to the eukaryotic/archaeal PrmC-related family.</text>
</comment>
<dbReference type="Pfam" id="PF05175">
    <property type="entry name" value="MTS"/>
    <property type="match status" value="1"/>
</dbReference>
<keyword evidence="4" id="KW-0949">S-adenosyl-L-methionine</keyword>
<reference evidence="7" key="1">
    <citation type="submission" date="2025-08" db="UniProtKB">
        <authorList>
            <consortium name="RefSeq"/>
        </authorList>
    </citation>
    <scope>IDENTIFICATION</scope>
    <source>
        <tissue evidence="7">Whole body</tissue>
    </source>
</reference>
<dbReference type="CDD" id="cd02440">
    <property type="entry name" value="AdoMet_MTases"/>
    <property type="match status" value="1"/>
</dbReference>
<dbReference type="PROSITE" id="PS00092">
    <property type="entry name" value="N6_MTASE"/>
    <property type="match status" value="1"/>
</dbReference>
<keyword evidence="3" id="KW-0808">Transferase</keyword>
<dbReference type="InterPro" id="IPR004557">
    <property type="entry name" value="PrmC-related"/>
</dbReference>
<proteinExistence type="inferred from homology"/>
<protein>
    <submittedName>
        <fullName evidence="7">HemK methyltransferase family member 2</fullName>
    </submittedName>
</protein>
<dbReference type="GeneID" id="107072023"/>
<keyword evidence="2 7" id="KW-0489">Methyltransferase</keyword>
<evidence type="ECO:0000313" key="7">
    <source>
        <dbReference type="RefSeq" id="XP_015187075.1"/>
    </source>
</evidence>
<keyword evidence="6" id="KW-1185">Reference proteome</keyword>
<dbReference type="PANTHER" id="PTHR45875:SF1">
    <property type="entry name" value="METHYLTRANSFERASE N6AMT1"/>
    <property type="match status" value="1"/>
</dbReference>
<dbReference type="SUPFAM" id="SSF53335">
    <property type="entry name" value="S-adenosyl-L-methionine-dependent methyltransferases"/>
    <property type="match status" value="1"/>
</dbReference>
<dbReference type="PANTHER" id="PTHR45875">
    <property type="entry name" value="METHYLTRANSFERASE N6AMT1"/>
    <property type="match status" value="1"/>
</dbReference>
<name>A0ABM1J3N8_POLDO</name>
<organism evidence="6 7">
    <name type="scientific">Polistes dominula</name>
    <name type="common">European paper wasp</name>
    <name type="synonym">Vespa dominula</name>
    <dbReference type="NCBI Taxonomy" id="743375"/>
    <lineage>
        <taxon>Eukaryota</taxon>
        <taxon>Metazoa</taxon>
        <taxon>Ecdysozoa</taxon>
        <taxon>Arthropoda</taxon>
        <taxon>Hexapoda</taxon>
        <taxon>Insecta</taxon>
        <taxon>Pterygota</taxon>
        <taxon>Neoptera</taxon>
        <taxon>Endopterygota</taxon>
        <taxon>Hymenoptera</taxon>
        <taxon>Apocrita</taxon>
        <taxon>Aculeata</taxon>
        <taxon>Vespoidea</taxon>
        <taxon>Vespidae</taxon>
        <taxon>Polistinae</taxon>
        <taxon>Polistini</taxon>
        <taxon>Polistes</taxon>
    </lineage>
</organism>
<accession>A0ABM1J3N8</accession>
<dbReference type="NCBIfam" id="TIGR00537">
    <property type="entry name" value="hemK_rel_arch"/>
    <property type="match status" value="1"/>
</dbReference>
<dbReference type="GO" id="GO:0008168">
    <property type="term" value="F:methyltransferase activity"/>
    <property type="evidence" value="ECO:0007669"/>
    <property type="project" value="UniProtKB-KW"/>
</dbReference>
<evidence type="ECO:0000256" key="4">
    <source>
        <dbReference type="ARBA" id="ARBA00022691"/>
    </source>
</evidence>
<evidence type="ECO:0000256" key="3">
    <source>
        <dbReference type="ARBA" id="ARBA00022679"/>
    </source>
</evidence>
<dbReference type="InterPro" id="IPR029063">
    <property type="entry name" value="SAM-dependent_MTases_sf"/>
</dbReference>
<dbReference type="Gene3D" id="3.40.50.150">
    <property type="entry name" value="Vaccinia Virus protein VP39"/>
    <property type="match status" value="1"/>
</dbReference>
<evidence type="ECO:0000259" key="5">
    <source>
        <dbReference type="Pfam" id="PF05175"/>
    </source>
</evidence>
<dbReference type="InterPro" id="IPR007848">
    <property type="entry name" value="Small_mtfrase_dom"/>
</dbReference>
<evidence type="ECO:0000313" key="6">
    <source>
        <dbReference type="Proteomes" id="UP000694924"/>
    </source>
</evidence>
<dbReference type="InterPro" id="IPR002052">
    <property type="entry name" value="DNA_methylase_N6_adenine_CS"/>
</dbReference>
<feature type="domain" description="Methyltransferase small" evidence="5">
    <location>
        <begin position="47"/>
        <end position="142"/>
    </location>
</feature>
<evidence type="ECO:0000256" key="1">
    <source>
        <dbReference type="ARBA" id="ARBA00006149"/>
    </source>
</evidence>
<dbReference type="Proteomes" id="UP000694924">
    <property type="component" value="Unplaced"/>
</dbReference>
<gene>
    <name evidence="7" type="primary">LOC107072023</name>
</gene>
<dbReference type="RefSeq" id="XP_015187075.1">
    <property type="nucleotide sequence ID" value="XM_015331589.1"/>
</dbReference>
<sequence>MGPNNIETTDDDTTDMQMVIYNITYEERNHIYEPREDTFTLINTLEQDLKRIRLMNVGMILEIGSGSGVVIATLAKQLKKDNIPCYYLATDINPEACKFTEKTGRSNVVDINVVQMDLLNNIRYNEMFDIIIFNPPYVVTPTEETTSSELIYRTWAGGQNGREVMEKAFPYIPRLLSNIGVFYLLVIKDNNPNYIIESFRHLGMTGTIVKKRKIMGERLYVIRFTKDSNVQ</sequence>